<evidence type="ECO:0000313" key="7">
    <source>
        <dbReference type="EMBL" id="QNV37562.1"/>
    </source>
</evidence>
<evidence type="ECO:0008006" key="9">
    <source>
        <dbReference type="Google" id="ProtNLM"/>
    </source>
</evidence>
<reference evidence="7 8" key="1">
    <citation type="submission" date="2020-09" db="EMBL/GenBank/DDBJ databases">
        <title>Investigation of environmental microbes.</title>
        <authorList>
            <person name="Ou Y."/>
            <person name="Kang Q."/>
        </authorList>
    </citation>
    <scope>NUCLEOTIDE SEQUENCE [LARGE SCALE GENOMIC DNA]</scope>
    <source>
        <strain evidence="7 8">KJZ-14</strain>
    </source>
</reference>
<sequence>MLTRQFSAQTALNLLLLGIFVSALGTGLSSIGFSLLAAQAGQSYLMAAVLAANLVPGVVLGLVGGHLTDKHLKWWWWPASLVVNACIMATVALTLHWGVIIAGCALMSSCTALVGPVAQKLVAHYSLDAVKTGAHLATVQGLAGVVGVALGGVGFGAGIVQWMLAVDVLAMLIFAGLGVMVATPDAIVLDDASDKTSWTAGVRLLYSPQAFGALGFALIITTVTSTSLDDVSGVFALTHFLGLTPQQFGVTSAAWGVGVMCGGWLGKFLGDHPVAQHPLTALPIGIALGSVGLFRPSFAVIILLFWAGGAGNGMFNAVINRVIIGSVSQEFQGRAWAGFRWVVYVCLLAGYTIAAFARQELALQLMAVAGVSVTVCSCVNVIAQRRTRRKI</sequence>
<keyword evidence="4 6" id="KW-1133">Transmembrane helix</keyword>
<dbReference type="PANTHER" id="PTHR23513">
    <property type="entry name" value="INTEGRAL MEMBRANE EFFLUX PROTEIN-RELATED"/>
    <property type="match status" value="1"/>
</dbReference>
<evidence type="ECO:0000256" key="3">
    <source>
        <dbReference type="ARBA" id="ARBA00022692"/>
    </source>
</evidence>
<feature type="transmembrane region" description="Helical" evidence="6">
    <location>
        <begin position="99"/>
        <end position="118"/>
    </location>
</feature>
<feature type="transmembrane region" description="Helical" evidence="6">
    <location>
        <begin position="12"/>
        <end position="38"/>
    </location>
</feature>
<dbReference type="KEGG" id="rter:IDM49_10170"/>
<dbReference type="GO" id="GO:0022857">
    <property type="term" value="F:transmembrane transporter activity"/>
    <property type="evidence" value="ECO:0007669"/>
    <property type="project" value="InterPro"/>
</dbReference>
<keyword evidence="3 6" id="KW-0812">Transmembrane</keyword>
<feature type="transmembrane region" description="Helical" evidence="6">
    <location>
        <begin position="139"/>
        <end position="162"/>
    </location>
</feature>
<dbReference type="PANTHER" id="PTHR23513:SF6">
    <property type="entry name" value="MAJOR FACILITATOR SUPERFAMILY ASSOCIATED DOMAIN-CONTAINING PROTEIN"/>
    <property type="match status" value="1"/>
</dbReference>
<name>A0A7H2BD16_9MICC</name>
<keyword evidence="2" id="KW-1003">Cell membrane</keyword>
<feature type="transmembrane region" description="Helical" evidence="6">
    <location>
        <begin position="278"/>
        <end position="294"/>
    </location>
</feature>
<feature type="transmembrane region" description="Helical" evidence="6">
    <location>
        <begin position="168"/>
        <end position="189"/>
    </location>
</feature>
<dbReference type="Proteomes" id="UP000516404">
    <property type="component" value="Chromosome"/>
</dbReference>
<dbReference type="Pfam" id="PF07690">
    <property type="entry name" value="MFS_1"/>
    <property type="match status" value="1"/>
</dbReference>
<evidence type="ECO:0000256" key="5">
    <source>
        <dbReference type="ARBA" id="ARBA00023136"/>
    </source>
</evidence>
<evidence type="ECO:0000256" key="4">
    <source>
        <dbReference type="ARBA" id="ARBA00022989"/>
    </source>
</evidence>
<evidence type="ECO:0000313" key="8">
    <source>
        <dbReference type="Proteomes" id="UP000516404"/>
    </source>
</evidence>
<dbReference type="RefSeq" id="WP_190724423.1">
    <property type="nucleotide sequence ID" value="NZ_CP061539.1"/>
</dbReference>
<feature type="transmembrane region" description="Helical" evidence="6">
    <location>
        <begin position="300"/>
        <end position="319"/>
    </location>
</feature>
<dbReference type="InterPro" id="IPR011701">
    <property type="entry name" value="MFS"/>
</dbReference>
<feature type="transmembrane region" description="Helical" evidence="6">
    <location>
        <begin position="44"/>
        <end position="63"/>
    </location>
</feature>
<comment type="subcellular location">
    <subcellularLocation>
        <location evidence="1">Cell membrane</location>
        <topology evidence="1">Multi-pass membrane protein</topology>
    </subcellularLocation>
</comment>
<dbReference type="SUPFAM" id="SSF103473">
    <property type="entry name" value="MFS general substrate transporter"/>
    <property type="match status" value="1"/>
</dbReference>
<accession>A0A7H2BD16</accession>
<keyword evidence="5 6" id="KW-0472">Membrane</keyword>
<evidence type="ECO:0000256" key="6">
    <source>
        <dbReference type="SAM" id="Phobius"/>
    </source>
</evidence>
<organism evidence="7 8">
    <name type="scientific">Rothia terrae</name>
    <dbReference type="NCBI Taxonomy" id="396015"/>
    <lineage>
        <taxon>Bacteria</taxon>
        <taxon>Bacillati</taxon>
        <taxon>Actinomycetota</taxon>
        <taxon>Actinomycetes</taxon>
        <taxon>Micrococcales</taxon>
        <taxon>Micrococcaceae</taxon>
        <taxon>Rothia</taxon>
    </lineage>
</organism>
<feature type="transmembrane region" description="Helical" evidence="6">
    <location>
        <begin position="75"/>
        <end position="93"/>
    </location>
</feature>
<feature type="transmembrane region" description="Helical" evidence="6">
    <location>
        <begin position="339"/>
        <end position="357"/>
    </location>
</feature>
<proteinExistence type="predicted"/>
<feature type="transmembrane region" description="Helical" evidence="6">
    <location>
        <begin position="210"/>
        <end position="228"/>
    </location>
</feature>
<keyword evidence="8" id="KW-1185">Reference proteome</keyword>
<dbReference type="GeneID" id="96624603"/>
<dbReference type="AlphaFoldDB" id="A0A7H2BD16"/>
<protein>
    <recommendedName>
        <fullName evidence="9">MFS transporter</fullName>
    </recommendedName>
</protein>
<dbReference type="GO" id="GO:0005886">
    <property type="term" value="C:plasma membrane"/>
    <property type="evidence" value="ECO:0007669"/>
    <property type="project" value="UniProtKB-SubCell"/>
</dbReference>
<dbReference type="EMBL" id="CP061539">
    <property type="protein sequence ID" value="QNV37562.1"/>
    <property type="molecule type" value="Genomic_DNA"/>
</dbReference>
<evidence type="ECO:0000256" key="2">
    <source>
        <dbReference type="ARBA" id="ARBA00022475"/>
    </source>
</evidence>
<evidence type="ECO:0000256" key="1">
    <source>
        <dbReference type="ARBA" id="ARBA00004651"/>
    </source>
</evidence>
<feature type="transmembrane region" description="Helical" evidence="6">
    <location>
        <begin position="248"/>
        <end position="266"/>
    </location>
</feature>
<feature type="transmembrane region" description="Helical" evidence="6">
    <location>
        <begin position="363"/>
        <end position="383"/>
    </location>
</feature>
<dbReference type="InterPro" id="IPR036259">
    <property type="entry name" value="MFS_trans_sf"/>
</dbReference>
<gene>
    <name evidence="7" type="ORF">IDM49_10170</name>
</gene>
<dbReference type="Gene3D" id="1.20.1250.20">
    <property type="entry name" value="MFS general substrate transporter like domains"/>
    <property type="match status" value="1"/>
</dbReference>